<organism evidence="2 3">
    <name type="scientific">Coniochaeta ligniaria NRRL 30616</name>
    <dbReference type="NCBI Taxonomy" id="1408157"/>
    <lineage>
        <taxon>Eukaryota</taxon>
        <taxon>Fungi</taxon>
        <taxon>Dikarya</taxon>
        <taxon>Ascomycota</taxon>
        <taxon>Pezizomycotina</taxon>
        <taxon>Sordariomycetes</taxon>
        <taxon>Sordariomycetidae</taxon>
        <taxon>Coniochaetales</taxon>
        <taxon>Coniochaetaceae</taxon>
        <taxon>Coniochaeta</taxon>
    </lineage>
</organism>
<keyword evidence="1" id="KW-0472">Membrane</keyword>
<dbReference type="AlphaFoldDB" id="A0A1J7JK64"/>
<evidence type="ECO:0000313" key="2">
    <source>
        <dbReference type="EMBL" id="OIW29660.1"/>
    </source>
</evidence>
<gene>
    <name evidence="2" type="ORF">CONLIGDRAFT_336898</name>
</gene>
<accession>A0A1J7JK64</accession>
<sequence>MYGDGEHIYGDVFASTVNIFIVMFLYKWHLLPICLDGRWEYNWRGSATFVANHPI</sequence>
<protein>
    <submittedName>
        <fullName evidence="2">Uncharacterized protein</fullName>
    </submittedName>
</protein>
<evidence type="ECO:0000256" key="1">
    <source>
        <dbReference type="SAM" id="Phobius"/>
    </source>
</evidence>
<keyword evidence="3" id="KW-1185">Reference proteome</keyword>
<name>A0A1J7JK64_9PEZI</name>
<keyword evidence="1" id="KW-0812">Transmembrane</keyword>
<proteinExistence type="predicted"/>
<evidence type="ECO:0000313" key="3">
    <source>
        <dbReference type="Proteomes" id="UP000182658"/>
    </source>
</evidence>
<reference evidence="2 3" key="1">
    <citation type="submission" date="2016-10" db="EMBL/GenBank/DDBJ databases">
        <title>Draft genome sequence of Coniochaeta ligniaria NRRL30616, a lignocellulolytic fungus for bioabatement of inhibitors in plant biomass hydrolysates.</title>
        <authorList>
            <consortium name="DOE Joint Genome Institute"/>
            <person name="Jimenez D.J."/>
            <person name="Hector R.E."/>
            <person name="Riley R."/>
            <person name="Sun H."/>
            <person name="Grigoriev I.V."/>
            <person name="Van Elsas J.D."/>
            <person name="Nichols N.N."/>
        </authorList>
    </citation>
    <scope>NUCLEOTIDE SEQUENCE [LARGE SCALE GENOMIC DNA]</scope>
    <source>
        <strain evidence="2 3">NRRL 30616</strain>
    </source>
</reference>
<feature type="transmembrane region" description="Helical" evidence="1">
    <location>
        <begin position="12"/>
        <end position="35"/>
    </location>
</feature>
<dbReference type="EMBL" id="KV875097">
    <property type="protein sequence ID" value="OIW29660.1"/>
    <property type="molecule type" value="Genomic_DNA"/>
</dbReference>
<keyword evidence="1" id="KW-1133">Transmembrane helix</keyword>
<dbReference type="Proteomes" id="UP000182658">
    <property type="component" value="Unassembled WGS sequence"/>
</dbReference>
<dbReference type="InParanoid" id="A0A1J7JK64"/>